<dbReference type="SUPFAM" id="SSF50494">
    <property type="entry name" value="Trypsin-like serine proteases"/>
    <property type="match status" value="1"/>
</dbReference>
<evidence type="ECO:0000313" key="4">
    <source>
        <dbReference type="EMBL" id="MDW0115127.1"/>
    </source>
</evidence>
<dbReference type="PRINTS" id="PR00834">
    <property type="entry name" value="PROTEASES2C"/>
</dbReference>
<keyword evidence="5" id="KW-1185">Reference proteome</keyword>
<dbReference type="GO" id="GO:0006508">
    <property type="term" value="P:proteolysis"/>
    <property type="evidence" value="ECO:0007669"/>
    <property type="project" value="UniProtKB-KW"/>
</dbReference>
<dbReference type="EMBL" id="JAUBDI010000030">
    <property type="protein sequence ID" value="MDW0115127.1"/>
    <property type="molecule type" value="Genomic_DNA"/>
</dbReference>
<dbReference type="Pfam" id="PF13365">
    <property type="entry name" value="Trypsin_2"/>
    <property type="match status" value="1"/>
</dbReference>
<dbReference type="PANTHER" id="PTHR22939">
    <property type="entry name" value="SERINE PROTEASE FAMILY S1C HTRA-RELATED"/>
    <property type="match status" value="1"/>
</dbReference>
<evidence type="ECO:0000256" key="3">
    <source>
        <dbReference type="SAM" id="Phobius"/>
    </source>
</evidence>
<evidence type="ECO:0000256" key="2">
    <source>
        <dbReference type="SAM" id="MobiDB-lite"/>
    </source>
</evidence>
<proteinExistence type="predicted"/>
<name>A0ABU4GFJ8_9BACL</name>
<gene>
    <name evidence="4" type="ORF">QT711_18360</name>
</gene>
<keyword evidence="3" id="KW-0472">Membrane</keyword>
<dbReference type="Proteomes" id="UP001282284">
    <property type="component" value="Unassembled WGS sequence"/>
</dbReference>
<keyword evidence="1" id="KW-0378">Hydrolase</keyword>
<protein>
    <submittedName>
        <fullName evidence="4">Serine protease</fullName>
    </submittedName>
</protein>
<sequence length="270" mass="29928">MSEDEKVTAPNTSTESVEESELTEDEFNELVLEAQREALAKKEPTPKRQVPKWFIWLLSSVLVISTFAGLFQVFSIPAIEFLRTSASLSTDPAVSKMKEAVVVVITEDGKGTGFSIDDDGLILTNSHVIEGNRSIYVKFPEAGRFEATVLDDFPEIDLAILQIDGENLPSLPLVQVSNLSKKEHVTFIGNPLSFKGIVNEGSIIEPIKLDDWTEEVYMMEAPVYRGNSGSPVINEEGEVIGIVFATLDHEEHGKVGLFIPIDLYYQYTND</sequence>
<dbReference type="GO" id="GO:0008233">
    <property type="term" value="F:peptidase activity"/>
    <property type="evidence" value="ECO:0007669"/>
    <property type="project" value="UniProtKB-KW"/>
</dbReference>
<dbReference type="Gene3D" id="2.40.10.120">
    <property type="match status" value="1"/>
</dbReference>
<feature type="transmembrane region" description="Helical" evidence="3">
    <location>
        <begin position="53"/>
        <end position="74"/>
    </location>
</feature>
<keyword evidence="3" id="KW-0812">Transmembrane</keyword>
<dbReference type="InterPro" id="IPR001940">
    <property type="entry name" value="Peptidase_S1C"/>
</dbReference>
<evidence type="ECO:0000313" key="5">
    <source>
        <dbReference type="Proteomes" id="UP001282284"/>
    </source>
</evidence>
<comment type="caution">
    <text evidence="4">The sequence shown here is derived from an EMBL/GenBank/DDBJ whole genome shotgun (WGS) entry which is preliminary data.</text>
</comment>
<accession>A0ABU4GFJ8</accession>
<reference evidence="4 5" key="1">
    <citation type="submission" date="2023-06" db="EMBL/GenBank/DDBJ databases">
        <title>Sporosarcina sp. nov., isolated from Korean traditional fermented seafood 'Jeotgal'.</title>
        <authorList>
            <person name="Yang A.I."/>
            <person name="Shin N.-R."/>
        </authorList>
    </citation>
    <scope>NUCLEOTIDE SEQUENCE [LARGE SCALE GENOMIC DNA]</scope>
    <source>
        <strain evidence="4 5">KCTC13119</strain>
    </source>
</reference>
<keyword evidence="3" id="KW-1133">Transmembrane helix</keyword>
<dbReference type="PANTHER" id="PTHR22939:SF129">
    <property type="entry name" value="SERINE PROTEASE HTRA2, MITOCHONDRIAL"/>
    <property type="match status" value="1"/>
</dbReference>
<dbReference type="InterPro" id="IPR009003">
    <property type="entry name" value="Peptidase_S1_PA"/>
</dbReference>
<organism evidence="4 5">
    <name type="scientific">Sporosarcina saromensis</name>
    <dbReference type="NCBI Taxonomy" id="359365"/>
    <lineage>
        <taxon>Bacteria</taxon>
        <taxon>Bacillati</taxon>
        <taxon>Bacillota</taxon>
        <taxon>Bacilli</taxon>
        <taxon>Bacillales</taxon>
        <taxon>Caryophanaceae</taxon>
        <taxon>Sporosarcina</taxon>
    </lineage>
</organism>
<keyword evidence="4" id="KW-0645">Protease</keyword>
<feature type="region of interest" description="Disordered" evidence="2">
    <location>
        <begin position="1"/>
        <end position="24"/>
    </location>
</feature>
<dbReference type="RefSeq" id="WP_317946707.1">
    <property type="nucleotide sequence ID" value="NZ_JAUBDI010000030.1"/>
</dbReference>
<evidence type="ECO:0000256" key="1">
    <source>
        <dbReference type="ARBA" id="ARBA00022825"/>
    </source>
</evidence>
<keyword evidence="1" id="KW-0720">Serine protease</keyword>